<proteinExistence type="inferred from homology"/>
<organism evidence="9 10">
    <name type="scientific">Iocasia fonsfrigidae</name>
    <dbReference type="NCBI Taxonomy" id="2682810"/>
    <lineage>
        <taxon>Bacteria</taxon>
        <taxon>Bacillati</taxon>
        <taxon>Bacillota</taxon>
        <taxon>Clostridia</taxon>
        <taxon>Halanaerobiales</taxon>
        <taxon>Halanaerobiaceae</taxon>
        <taxon>Iocasia</taxon>
    </lineage>
</organism>
<evidence type="ECO:0000256" key="7">
    <source>
        <dbReference type="RuleBase" id="RU363032"/>
    </source>
</evidence>
<keyword evidence="4 7" id="KW-0812">Transmembrane</keyword>
<evidence type="ECO:0000259" key="8">
    <source>
        <dbReference type="PROSITE" id="PS50928"/>
    </source>
</evidence>
<dbReference type="InterPro" id="IPR000515">
    <property type="entry name" value="MetI-like"/>
</dbReference>
<feature type="transmembrane region" description="Helical" evidence="7">
    <location>
        <begin position="216"/>
        <end position="237"/>
    </location>
</feature>
<feature type="domain" description="ABC transmembrane type-1" evidence="8">
    <location>
        <begin position="68"/>
        <end position="285"/>
    </location>
</feature>
<keyword evidence="2 7" id="KW-0813">Transport</keyword>
<comment type="similarity">
    <text evidence="7">Belongs to the binding-protein-dependent transport system permease family.</text>
</comment>
<dbReference type="InterPro" id="IPR035906">
    <property type="entry name" value="MetI-like_sf"/>
</dbReference>
<evidence type="ECO:0000256" key="2">
    <source>
        <dbReference type="ARBA" id="ARBA00022448"/>
    </source>
</evidence>
<evidence type="ECO:0000256" key="3">
    <source>
        <dbReference type="ARBA" id="ARBA00022475"/>
    </source>
</evidence>
<dbReference type="CDD" id="cd06261">
    <property type="entry name" value="TM_PBP2"/>
    <property type="match status" value="1"/>
</dbReference>
<evidence type="ECO:0000256" key="4">
    <source>
        <dbReference type="ARBA" id="ARBA00022692"/>
    </source>
</evidence>
<feature type="transmembrane region" description="Helical" evidence="7">
    <location>
        <begin position="12"/>
        <end position="30"/>
    </location>
</feature>
<dbReference type="PANTHER" id="PTHR30193:SF37">
    <property type="entry name" value="INNER MEMBRANE ABC TRANSPORTER PERMEASE PROTEIN YCJO"/>
    <property type="match status" value="1"/>
</dbReference>
<feature type="transmembrane region" description="Helical" evidence="7">
    <location>
        <begin position="159"/>
        <end position="183"/>
    </location>
</feature>
<feature type="transmembrane region" description="Helical" evidence="7">
    <location>
        <begin position="105"/>
        <end position="129"/>
    </location>
</feature>
<dbReference type="Gene3D" id="1.10.3720.10">
    <property type="entry name" value="MetI-like"/>
    <property type="match status" value="1"/>
</dbReference>
<evidence type="ECO:0000313" key="10">
    <source>
        <dbReference type="Proteomes" id="UP000665020"/>
    </source>
</evidence>
<dbReference type="AlphaFoldDB" id="A0A8A7K5R8"/>
<keyword evidence="5 7" id="KW-1133">Transmembrane helix</keyword>
<dbReference type="Pfam" id="PF00528">
    <property type="entry name" value="BPD_transp_1"/>
    <property type="match status" value="1"/>
</dbReference>
<dbReference type="PROSITE" id="PS50928">
    <property type="entry name" value="ABC_TM1"/>
    <property type="match status" value="1"/>
</dbReference>
<dbReference type="PANTHER" id="PTHR30193">
    <property type="entry name" value="ABC TRANSPORTER PERMEASE PROTEIN"/>
    <property type="match status" value="1"/>
</dbReference>
<dbReference type="InterPro" id="IPR051393">
    <property type="entry name" value="ABC_transporter_permease"/>
</dbReference>
<keyword evidence="10" id="KW-1185">Reference proteome</keyword>
<keyword evidence="3" id="KW-1003">Cell membrane</keyword>
<keyword evidence="6 7" id="KW-0472">Membrane</keyword>
<evidence type="ECO:0000256" key="6">
    <source>
        <dbReference type="ARBA" id="ARBA00023136"/>
    </source>
</evidence>
<dbReference type="GO" id="GO:0055085">
    <property type="term" value="P:transmembrane transport"/>
    <property type="evidence" value="ECO:0007669"/>
    <property type="project" value="InterPro"/>
</dbReference>
<reference evidence="9" key="1">
    <citation type="submission" date="2019-12" db="EMBL/GenBank/DDBJ databases">
        <authorList>
            <person name="zhang j."/>
            <person name="sun C.M."/>
        </authorList>
    </citation>
    <scope>NUCLEOTIDE SEQUENCE</scope>
    <source>
        <strain evidence="9">NS-1</strain>
    </source>
</reference>
<evidence type="ECO:0000256" key="5">
    <source>
        <dbReference type="ARBA" id="ARBA00022989"/>
    </source>
</evidence>
<gene>
    <name evidence="9" type="ORF">GM661_00265</name>
</gene>
<evidence type="ECO:0000256" key="1">
    <source>
        <dbReference type="ARBA" id="ARBA00004651"/>
    </source>
</evidence>
<name>A0A8A7K5R8_9FIRM</name>
<dbReference type="GO" id="GO:0005886">
    <property type="term" value="C:plasma membrane"/>
    <property type="evidence" value="ECO:0007669"/>
    <property type="project" value="UniProtKB-SubCell"/>
</dbReference>
<evidence type="ECO:0000313" key="9">
    <source>
        <dbReference type="EMBL" id="QTL96510.1"/>
    </source>
</evidence>
<accession>A0A8A7K5R8</accession>
<dbReference type="Proteomes" id="UP000665020">
    <property type="component" value="Chromosome"/>
</dbReference>
<feature type="transmembrane region" description="Helical" evidence="7">
    <location>
        <begin position="73"/>
        <end position="93"/>
    </location>
</feature>
<dbReference type="EMBL" id="CP046640">
    <property type="protein sequence ID" value="QTL96510.1"/>
    <property type="molecule type" value="Genomic_DNA"/>
</dbReference>
<comment type="subcellular location">
    <subcellularLocation>
        <location evidence="1 7">Cell membrane</location>
        <topology evidence="1 7">Multi-pass membrane protein</topology>
    </subcellularLocation>
</comment>
<dbReference type="SUPFAM" id="SSF161098">
    <property type="entry name" value="MetI-like"/>
    <property type="match status" value="1"/>
</dbReference>
<dbReference type="KEGG" id="ifn:GM661_00265"/>
<sequence>MAVKKGKYIPWIFLAPTLIFIGIFVYIPIIENFYFSFFRMNSYSVNTEFLGLKNYLDIFNDDVFYTAIINNCWYAVISLTCQVGFGLMIAIFVESKFLSNKAKQFFRTIYFIPSVIAITAVGLAFYFIYNPTLGLLNSVIEIFTGRNFDFAWLGNPKTAIFAIIAMSQWQWTGYIAMLLIVAIQRIPVELYESADLDGANFFQKAIYVTIPQIREMLLVASVITVIGAFKLFAEVFVTTRGAPYGSSHVLGTYMYETAFFHDKMGYAAAIAAIIFIITFIASIIQIKIGGSEN</sequence>
<feature type="transmembrane region" description="Helical" evidence="7">
    <location>
        <begin position="264"/>
        <end position="284"/>
    </location>
</feature>
<protein>
    <submittedName>
        <fullName evidence="9">ABC transporter permease subunit</fullName>
    </submittedName>
</protein>